<keyword evidence="6" id="KW-0614">Plasmid</keyword>
<dbReference type="EMBL" id="CP117419">
    <property type="protein sequence ID" value="WCT80216.1"/>
    <property type="molecule type" value="Genomic_DNA"/>
</dbReference>
<dbReference type="Gene3D" id="3.40.190.290">
    <property type="match status" value="1"/>
</dbReference>
<evidence type="ECO:0000256" key="3">
    <source>
        <dbReference type="ARBA" id="ARBA00023125"/>
    </source>
</evidence>
<dbReference type="InterPro" id="IPR036390">
    <property type="entry name" value="WH_DNA-bd_sf"/>
</dbReference>
<dbReference type="Pfam" id="PF03466">
    <property type="entry name" value="LysR_substrate"/>
    <property type="match status" value="1"/>
</dbReference>
<gene>
    <name evidence="6" type="ORF">PQ457_21760</name>
</gene>
<dbReference type="InterPro" id="IPR058163">
    <property type="entry name" value="LysR-type_TF_proteobact-type"/>
</dbReference>
<proteinExistence type="inferred from homology"/>
<evidence type="ECO:0000256" key="4">
    <source>
        <dbReference type="ARBA" id="ARBA00023163"/>
    </source>
</evidence>
<dbReference type="SUPFAM" id="SSF53850">
    <property type="entry name" value="Periplasmic binding protein-like II"/>
    <property type="match status" value="1"/>
</dbReference>
<keyword evidence="7" id="KW-1185">Reference proteome</keyword>
<name>A0ABY7U5Z7_9SPHN</name>
<evidence type="ECO:0000313" key="6">
    <source>
        <dbReference type="EMBL" id="WCT80216.1"/>
    </source>
</evidence>
<reference evidence="6 7" key="1">
    <citation type="submission" date="2023-02" db="EMBL/GenBank/DDBJ databases">
        <title>Genome sequence of Novosphingobium humi KACC 19094.</title>
        <authorList>
            <person name="Kim S."/>
            <person name="Heo J."/>
            <person name="Kwon S.-W."/>
        </authorList>
    </citation>
    <scope>NUCLEOTIDE SEQUENCE [LARGE SCALE GENOMIC DNA]</scope>
    <source>
        <strain evidence="6 7">KACC 19094</strain>
        <plasmid evidence="6 7">unnamed2</plasmid>
    </source>
</reference>
<keyword evidence="2" id="KW-0805">Transcription regulation</keyword>
<dbReference type="PROSITE" id="PS50931">
    <property type="entry name" value="HTH_LYSR"/>
    <property type="match status" value="1"/>
</dbReference>
<sequence>MQVTDWSDFQTFLAVARAGKLALAGEALGMDATTVSRRLRRLENRLGATLFEQTREGQILTQAGERVLVAVEAMAQASRELETGRPDSGLTGHVRISVSEGFGNSVVAPNLGDLAARHPGLVIDLVATSGFLSPSRREADIAVLLSRPKSGPLIARKLSDYALRLYASPDYLAGRPAIKQTRDLKSGHQLVGYVPELIYAPELNYLSEIDADLVANLRSTSILAQHRILAASGGIGVLPCFMGDGDPALVRVLPDQVIIRSFWLVTHKDTHSLQRIRAVHTWLTETTKAKFKLLMP</sequence>
<dbReference type="Pfam" id="PF00126">
    <property type="entry name" value="HTH_1"/>
    <property type="match status" value="1"/>
</dbReference>
<dbReference type="PANTHER" id="PTHR30537:SF3">
    <property type="entry name" value="TRANSCRIPTIONAL REGULATORY PROTEIN"/>
    <property type="match status" value="1"/>
</dbReference>
<feature type="domain" description="HTH lysR-type" evidence="5">
    <location>
        <begin position="4"/>
        <end position="61"/>
    </location>
</feature>
<dbReference type="InterPro" id="IPR036388">
    <property type="entry name" value="WH-like_DNA-bd_sf"/>
</dbReference>
<comment type="similarity">
    <text evidence="1">Belongs to the LysR transcriptional regulatory family.</text>
</comment>
<evidence type="ECO:0000313" key="7">
    <source>
        <dbReference type="Proteomes" id="UP001218231"/>
    </source>
</evidence>
<dbReference type="InterPro" id="IPR005119">
    <property type="entry name" value="LysR_subst-bd"/>
</dbReference>
<keyword evidence="4" id="KW-0804">Transcription</keyword>
<dbReference type="Gene3D" id="1.10.10.10">
    <property type="entry name" value="Winged helix-like DNA-binding domain superfamily/Winged helix DNA-binding domain"/>
    <property type="match status" value="1"/>
</dbReference>
<organism evidence="6 7">
    <name type="scientific">Novosphingobium humi</name>
    <dbReference type="NCBI Taxonomy" id="2282397"/>
    <lineage>
        <taxon>Bacteria</taxon>
        <taxon>Pseudomonadati</taxon>
        <taxon>Pseudomonadota</taxon>
        <taxon>Alphaproteobacteria</taxon>
        <taxon>Sphingomonadales</taxon>
        <taxon>Sphingomonadaceae</taxon>
        <taxon>Novosphingobium</taxon>
    </lineage>
</organism>
<dbReference type="Proteomes" id="UP001218231">
    <property type="component" value="Plasmid unnamed2"/>
</dbReference>
<evidence type="ECO:0000259" key="5">
    <source>
        <dbReference type="PROSITE" id="PS50931"/>
    </source>
</evidence>
<protein>
    <submittedName>
        <fullName evidence="6">LysR family transcriptional regulator</fullName>
    </submittedName>
</protein>
<geneLocation type="plasmid" evidence="6 7">
    <name>unnamed2</name>
</geneLocation>
<accession>A0ABY7U5Z7</accession>
<evidence type="ECO:0000256" key="1">
    <source>
        <dbReference type="ARBA" id="ARBA00009437"/>
    </source>
</evidence>
<evidence type="ECO:0000256" key="2">
    <source>
        <dbReference type="ARBA" id="ARBA00023015"/>
    </source>
</evidence>
<dbReference type="SUPFAM" id="SSF46785">
    <property type="entry name" value="Winged helix' DNA-binding domain"/>
    <property type="match status" value="1"/>
</dbReference>
<keyword evidence="3" id="KW-0238">DNA-binding</keyword>
<dbReference type="RefSeq" id="WP_273620485.1">
    <property type="nucleotide sequence ID" value="NZ_CP103870.1"/>
</dbReference>
<dbReference type="InterPro" id="IPR000847">
    <property type="entry name" value="LysR_HTH_N"/>
</dbReference>
<dbReference type="PANTHER" id="PTHR30537">
    <property type="entry name" value="HTH-TYPE TRANSCRIPTIONAL REGULATOR"/>
    <property type="match status" value="1"/>
</dbReference>